<evidence type="ECO:0000313" key="4">
    <source>
        <dbReference type="Proteomes" id="UP000054558"/>
    </source>
</evidence>
<dbReference type="EMBL" id="DF237409">
    <property type="protein sequence ID" value="GAQ88793.1"/>
    <property type="molecule type" value="Genomic_DNA"/>
</dbReference>
<feature type="domain" description="AB hydrolase-1" evidence="2">
    <location>
        <begin position="59"/>
        <end position="318"/>
    </location>
</feature>
<dbReference type="PANTHER" id="PTHR45763">
    <property type="entry name" value="HYDROLASE, ALPHA/BETA FOLD FAMILY PROTEIN, EXPRESSED-RELATED"/>
    <property type="match status" value="1"/>
</dbReference>
<dbReference type="Gene3D" id="3.40.50.1820">
    <property type="entry name" value="alpha/beta hydrolase"/>
    <property type="match status" value="1"/>
</dbReference>
<evidence type="ECO:0000259" key="2">
    <source>
        <dbReference type="Pfam" id="PF00561"/>
    </source>
</evidence>
<dbReference type="OMA" id="WTHAEPI"/>
<sequence>MTFWLNLGFVKSILRHLQLWKAAALVVADASVPKITLPDGRQVAYLEKGCRPSDARHSLLLLHGLGSSRLSNMPGISNETLADYGVRMVAIDRPGYGQSDARPGRTFRSEAHDLARVADALQFPEKFWVLGYSMGGAFAWGAIRYIPERLAGATLWAPVGSLHWPGLTSQERADIWREIPGDSKYTIAYGRHVPRWALDLWAQRVILPNTGDRWVRHGMKRFSPPDKAYLQKPGAAEMLTKDNTEAFRQRSGAPFADDIHTMAGSWGFEPGDLTGFDKPIHIWQGTEDWLVPKGFQRYAKRRLPRLHLHELEGEGHLSWFCHNEANQRKVLESMFGPPISLKTSKI</sequence>
<feature type="signal peptide" evidence="1">
    <location>
        <begin position="1"/>
        <end position="24"/>
    </location>
</feature>
<feature type="chain" id="PRO_5012801734" description="AB hydrolase-1 domain-containing protein" evidence="1">
    <location>
        <begin position="25"/>
        <end position="346"/>
    </location>
</feature>
<dbReference type="PANTHER" id="PTHR45763:SF46">
    <property type="entry name" value="AB HYDROLASE-1 DOMAIN-CONTAINING PROTEIN"/>
    <property type="match status" value="1"/>
</dbReference>
<gene>
    <name evidence="3" type="ORF">KFL_004600040</name>
</gene>
<dbReference type="Proteomes" id="UP000054558">
    <property type="component" value="Unassembled WGS sequence"/>
</dbReference>
<keyword evidence="4" id="KW-1185">Reference proteome</keyword>
<protein>
    <recommendedName>
        <fullName evidence="2">AB hydrolase-1 domain-containing protein</fullName>
    </recommendedName>
</protein>
<dbReference type="SUPFAM" id="SSF53474">
    <property type="entry name" value="alpha/beta-Hydrolases"/>
    <property type="match status" value="1"/>
</dbReference>
<dbReference type="AlphaFoldDB" id="A0A1Y1IDX8"/>
<dbReference type="InterPro" id="IPR000073">
    <property type="entry name" value="AB_hydrolase_1"/>
</dbReference>
<dbReference type="OrthoDB" id="294702at2759"/>
<dbReference type="Pfam" id="PF00561">
    <property type="entry name" value="Abhydrolase_1"/>
    <property type="match status" value="1"/>
</dbReference>
<dbReference type="STRING" id="105231.A0A1Y1IDX8"/>
<name>A0A1Y1IDX8_KLENI</name>
<keyword evidence="1" id="KW-0732">Signal</keyword>
<reference evidence="3 4" key="1">
    <citation type="journal article" date="2014" name="Nat. Commun.">
        <title>Klebsormidium flaccidum genome reveals primary factors for plant terrestrial adaptation.</title>
        <authorList>
            <person name="Hori K."/>
            <person name="Maruyama F."/>
            <person name="Fujisawa T."/>
            <person name="Togashi T."/>
            <person name="Yamamoto N."/>
            <person name="Seo M."/>
            <person name="Sato S."/>
            <person name="Yamada T."/>
            <person name="Mori H."/>
            <person name="Tajima N."/>
            <person name="Moriyama T."/>
            <person name="Ikeuchi M."/>
            <person name="Watanabe M."/>
            <person name="Wada H."/>
            <person name="Kobayashi K."/>
            <person name="Saito M."/>
            <person name="Masuda T."/>
            <person name="Sasaki-Sekimoto Y."/>
            <person name="Mashiguchi K."/>
            <person name="Awai K."/>
            <person name="Shimojima M."/>
            <person name="Masuda S."/>
            <person name="Iwai M."/>
            <person name="Nobusawa T."/>
            <person name="Narise T."/>
            <person name="Kondo S."/>
            <person name="Saito H."/>
            <person name="Sato R."/>
            <person name="Murakawa M."/>
            <person name="Ihara Y."/>
            <person name="Oshima-Yamada Y."/>
            <person name="Ohtaka K."/>
            <person name="Satoh M."/>
            <person name="Sonobe K."/>
            <person name="Ishii M."/>
            <person name="Ohtani R."/>
            <person name="Kanamori-Sato M."/>
            <person name="Honoki R."/>
            <person name="Miyazaki D."/>
            <person name="Mochizuki H."/>
            <person name="Umetsu J."/>
            <person name="Higashi K."/>
            <person name="Shibata D."/>
            <person name="Kamiya Y."/>
            <person name="Sato N."/>
            <person name="Nakamura Y."/>
            <person name="Tabata S."/>
            <person name="Ida S."/>
            <person name="Kurokawa K."/>
            <person name="Ohta H."/>
        </authorList>
    </citation>
    <scope>NUCLEOTIDE SEQUENCE [LARGE SCALE GENOMIC DNA]</scope>
    <source>
        <strain evidence="3 4">NIES-2285</strain>
    </source>
</reference>
<dbReference type="InterPro" id="IPR029058">
    <property type="entry name" value="AB_hydrolase_fold"/>
</dbReference>
<proteinExistence type="predicted"/>
<evidence type="ECO:0000313" key="3">
    <source>
        <dbReference type="EMBL" id="GAQ88793.1"/>
    </source>
</evidence>
<evidence type="ECO:0000256" key="1">
    <source>
        <dbReference type="SAM" id="SignalP"/>
    </source>
</evidence>
<organism evidence="3 4">
    <name type="scientific">Klebsormidium nitens</name>
    <name type="common">Green alga</name>
    <name type="synonym">Ulothrix nitens</name>
    <dbReference type="NCBI Taxonomy" id="105231"/>
    <lineage>
        <taxon>Eukaryota</taxon>
        <taxon>Viridiplantae</taxon>
        <taxon>Streptophyta</taxon>
        <taxon>Klebsormidiophyceae</taxon>
        <taxon>Klebsormidiales</taxon>
        <taxon>Klebsormidiaceae</taxon>
        <taxon>Klebsormidium</taxon>
    </lineage>
</organism>
<accession>A0A1Y1IDX8</accession>